<dbReference type="RefSeq" id="WP_136009885.1">
    <property type="nucleotide sequence ID" value="NZ_SRYZ01000013.1"/>
</dbReference>
<dbReference type="AlphaFoldDB" id="A0A4S2AZR0"/>
<feature type="domain" description="GSCFA" evidence="1">
    <location>
        <begin position="22"/>
        <end position="258"/>
    </location>
</feature>
<evidence type="ECO:0000313" key="2">
    <source>
        <dbReference type="EMBL" id="TGY06863.1"/>
    </source>
</evidence>
<dbReference type="Proteomes" id="UP000310532">
    <property type="component" value="Unassembled WGS sequence"/>
</dbReference>
<organism evidence="2 3">
    <name type="scientific">Bacteroides muris</name>
    <name type="common">ex Afrizal et al. 2022</name>
    <dbReference type="NCBI Taxonomy" id="2516960"/>
    <lineage>
        <taxon>Bacteria</taxon>
        <taxon>Pseudomonadati</taxon>
        <taxon>Bacteroidota</taxon>
        <taxon>Bacteroidia</taxon>
        <taxon>Bacteroidales</taxon>
        <taxon>Bacteroidaceae</taxon>
        <taxon>Bacteroides</taxon>
    </lineage>
</organism>
<dbReference type="InterPro" id="IPR014982">
    <property type="entry name" value="GSCFA"/>
</dbReference>
<name>A0A4S2AZR0_9BACE</name>
<keyword evidence="3" id="KW-1185">Reference proteome</keyword>
<dbReference type="EMBL" id="SRYZ01000013">
    <property type="protein sequence ID" value="TGY06863.1"/>
    <property type="molecule type" value="Genomic_DNA"/>
</dbReference>
<evidence type="ECO:0000313" key="3">
    <source>
        <dbReference type="Proteomes" id="UP000310532"/>
    </source>
</evidence>
<evidence type="ECO:0000259" key="1">
    <source>
        <dbReference type="Pfam" id="PF08885"/>
    </source>
</evidence>
<accession>A0A4S2AZR0</accession>
<proteinExistence type="predicted"/>
<protein>
    <submittedName>
        <fullName evidence="2">GSCFA domain protein</fullName>
    </submittedName>
</protein>
<comment type="caution">
    <text evidence="2">The sequence shown here is derived from an EMBL/GenBank/DDBJ whole genome shotgun (WGS) entry which is preliminary data.</text>
</comment>
<reference evidence="2 3" key="1">
    <citation type="submission" date="2019-04" db="EMBL/GenBank/DDBJ databases">
        <title>Microbes associate with the intestines of laboratory mice.</title>
        <authorList>
            <person name="Navarre W."/>
            <person name="Wong E."/>
            <person name="Huang K."/>
            <person name="Tropini C."/>
            <person name="Ng K."/>
            <person name="Yu B."/>
        </authorList>
    </citation>
    <scope>NUCLEOTIDE SEQUENCE [LARGE SCALE GENOMIC DNA]</scope>
    <source>
        <strain evidence="2 3">NM69_E16B</strain>
    </source>
</reference>
<gene>
    <name evidence="2" type="ORF">E5355_07785</name>
</gene>
<sequence>MNLRTPVELPAGLFRMKHADHLMLLGSCFAAEMGERLLNIKFRCNVNPYGVIYNPLSISVALREIEAGKSYGTEELFLFRELWHSPMHHGEFSSSDKEKVLENINTRLREAHAAFSQLDYLLLTFGTAWVYESKESGRVVSNCHKQPEAKFTRRKLSVDEIVFDYRNLLSDVLLRNPKLKVLFTVSPIRHVRDGLHANNLSKATLLLAVEQLQTLFPEHAFYFPAYELLLDELRDYRFYADDMAHPSKLAVDYVWERFVHSCISADALRIMEESENIRKMLSHKPFYPASEEYKRFLGQIVLKIDQLNGKYPYLDFQKEREICRIRLKA</sequence>
<dbReference type="Pfam" id="PF08885">
    <property type="entry name" value="GSCFA"/>
    <property type="match status" value="1"/>
</dbReference>